<proteinExistence type="predicted"/>
<accession>A0A1U7DFJ2</accession>
<dbReference type="OrthoDB" id="10001912at2"/>
<sequence>MATTVAEIAAEAFTAVAAEITDAIQSATISYDTQGAYNATTGTYATTTTTLTGRSVVDQVTPARDIFPDYVIGPRDEMVLLEGFTTVPKETWTLTFSGKDHTIMAVQDIVSAGTLFYVIVRRK</sequence>
<evidence type="ECO:0000313" key="2">
    <source>
        <dbReference type="Proteomes" id="UP000187266"/>
    </source>
</evidence>
<dbReference type="STRING" id="1267768.BV394_01970"/>
<dbReference type="Proteomes" id="UP000187266">
    <property type="component" value="Chromosome"/>
</dbReference>
<organism evidence="1 2">
    <name type="scientific">Brevirhabdus pacifica</name>
    <dbReference type="NCBI Taxonomy" id="1267768"/>
    <lineage>
        <taxon>Bacteria</taxon>
        <taxon>Pseudomonadati</taxon>
        <taxon>Pseudomonadota</taxon>
        <taxon>Alphaproteobacteria</taxon>
        <taxon>Rhodobacterales</taxon>
        <taxon>Paracoccaceae</taxon>
        <taxon>Brevirhabdus</taxon>
    </lineage>
</organism>
<evidence type="ECO:0000313" key="1">
    <source>
        <dbReference type="EMBL" id="APX88648.1"/>
    </source>
</evidence>
<dbReference type="EMBL" id="CP019124">
    <property type="protein sequence ID" value="APX88648.1"/>
    <property type="molecule type" value="Genomic_DNA"/>
</dbReference>
<keyword evidence="2" id="KW-1185">Reference proteome</keyword>
<accession>A0A2M9DGE5</accession>
<reference evidence="1 2" key="1">
    <citation type="submission" date="2017-01" db="EMBL/GenBank/DDBJ databases">
        <title>Genomic analysis of Xuhuaishuia manganoxidans DY6-4.</title>
        <authorList>
            <person name="Wang X."/>
        </authorList>
    </citation>
    <scope>NUCLEOTIDE SEQUENCE [LARGE SCALE GENOMIC DNA]</scope>
    <source>
        <strain evidence="1 2">DY6-4</strain>
    </source>
</reference>
<gene>
    <name evidence="1" type="ORF">BV394_01970</name>
</gene>
<dbReference type="AlphaFoldDB" id="A0A1U7DFJ2"/>
<name>A0A1U7DFJ2_9RHOB</name>
<dbReference type="RefSeq" id="WP_076978672.1">
    <property type="nucleotide sequence ID" value="NZ_CP019124.1"/>
</dbReference>
<protein>
    <submittedName>
        <fullName evidence="1">Uncharacterized protein</fullName>
    </submittedName>
</protein>